<evidence type="ECO:0000313" key="2">
    <source>
        <dbReference type="EMBL" id="GIQ61526.1"/>
    </source>
</evidence>
<comment type="caution">
    <text evidence="2">The sequence shown here is derived from an EMBL/GenBank/DDBJ whole genome shotgun (WGS) entry which is preliminary data.</text>
</comment>
<organism evidence="2 3">
    <name type="scientific">Paenibacillus cisolokensis</name>
    <dbReference type="NCBI Taxonomy" id="1658519"/>
    <lineage>
        <taxon>Bacteria</taxon>
        <taxon>Bacillati</taxon>
        <taxon>Bacillota</taxon>
        <taxon>Bacilli</taxon>
        <taxon>Bacillales</taxon>
        <taxon>Paenibacillaceae</taxon>
        <taxon>Paenibacillus</taxon>
    </lineage>
</organism>
<name>A0ABQ4N029_9BACL</name>
<dbReference type="InterPro" id="IPR010982">
    <property type="entry name" value="Lambda_DNA-bd_dom_sf"/>
</dbReference>
<sequence>MRDPDTDTLKILADLYGVSVDYLLGRDKKESEYTLSESKIDYIIKETEKEYGVNLRDDPVVENMVREVLRSLAKMKKRD</sequence>
<gene>
    <name evidence="2" type="ORF">PACILC2_00940</name>
</gene>
<reference evidence="2 3" key="1">
    <citation type="submission" date="2021-04" db="EMBL/GenBank/DDBJ databases">
        <title>Draft genome sequence of Paenibacillus cisolokensis, LC2-13A.</title>
        <authorList>
            <person name="Uke A."/>
            <person name="Chhe C."/>
            <person name="Baramee S."/>
            <person name="Kosugi A."/>
        </authorList>
    </citation>
    <scope>NUCLEOTIDE SEQUENCE [LARGE SCALE GENOMIC DNA]</scope>
    <source>
        <strain evidence="2 3">LC2-13A</strain>
    </source>
</reference>
<dbReference type="Proteomes" id="UP000680304">
    <property type="component" value="Unassembled WGS sequence"/>
</dbReference>
<dbReference type="Gene3D" id="1.10.260.40">
    <property type="entry name" value="lambda repressor-like DNA-binding domains"/>
    <property type="match status" value="1"/>
</dbReference>
<evidence type="ECO:0000259" key="1">
    <source>
        <dbReference type="PROSITE" id="PS50943"/>
    </source>
</evidence>
<protein>
    <recommendedName>
        <fullName evidence="1">HTH cro/C1-type domain-containing protein</fullName>
    </recommendedName>
</protein>
<keyword evidence="3" id="KW-1185">Reference proteome</keyword>
<dbReference type="PROSITE" id="PS50943">
    <property type="entry name" value="HTH_CROC1"/>
    <property type="match status" value="1"/>
</dbReference>
<proteinExistence type="predicted"/>
<dbReference type="InterPro" id="IPR001387">
    <property type="entry name" value="Cro/C1-type_HTH"/>
</dbReference>
<accession>A0ABQ4N029</accession>
<evidence type="ECO:0000313" key="3">
    <source>
        <dbReference type="Proteomes" id="UP000680304"/>
    </source>
</evidence>
<feature type="domain" description="HTH cro/C1-type" evidence="1">
    <location>
        <begin position="2"/>
        <end position="23"/>
    </location>
</feature>
<dbReference type="EMBL" id="BOVJ01000003">
    <property type="protein sequence ID" value="GIQ61526.1"/>
    <property type="molecule type" value="Genomic_DNA"/>
</dbReference>